<dbReference type="Pfam" id="PF00085">
    <property type="entry name" value="Thioredoxin"/>
    <property type="match status" value="1"/>
</dbReference>
<dbReference type="RefSeq" id="WP_229676011.1">
    <property type="nucleotide sequence ID" value="NZ_BMJH01000003.1"/>
</dbReference>
<dbReference type="CDD" id="cd02947">
    <property type="entry name" value="TRX_family"/>
    <property type="match status" value="1"/>
</dbReference>
<feature type="domain" description="Thioredoxin" evidence="7">
    <location>
        <begin position="6"/>
        <end position="138"/>
    </location>
</feature>
<sequence>MTGLFILGGATAIATALGMWWQRHHGSAIATNGQTEHHEGLADVGVSAGSPTVVHFTADWCGPCAAVRRVIQDTLPDFPGVSHVELDINEHPELSRDLGILSLPTTLVYDSAVQQRFRIPGVPTRETLSDALISAFGQQS</sequence>
<evidence type="ECO:0000256" key="1">
    <source>
        <dbReference type="ARBA" id="ARBA00003318"/>
    </source>
</evidence>
<dbReference type="PANTHER" id="PTHR45663:SF11">
    <property type="entry name" value="GEO12009P1"/>
    <property type="match status" value="1"/>
</dbReference>
<comment type="similarity">
    <text evidence="2">Belongs to the thioredoxin family.</text>
</comment>
<keyword evidence="4" id="KW-0249">Electron transport</keyword>
<dbReference type="GO" id="GO:0005829">
    <property type="term" value="C:cytosol"/>
    <property type="evidence" value="ECO:0007669"/>
    <property type="project" value="TreeGrafter"/>
</dbReference>
<evidence type="ECO:0000256" key="5">
    <source>
        <dbReference type="ARBA" id="ARBA00023157"/>
    </source>
</evidence>
<keyword evidence="6" id="KW-0676">Redox-active center</keyword>
<comment type="caution">
    <text evidence="8">The sequence shown here is derived from an EMBL/GenBank/DDBJ whole genome shotgun (WGS) entry which is preliminary data.</text>
</comment>
<dbReference type="GO" id="GO:0015035">
    <property type="term" value="F:protein-disulfide reductase activity"/>
    <property type="evidence" value="ECO:0007669"/>
    <property type="project" value="TreeGrafter"/>
</dbReference>
<dbReference type="InterPro" id="IPR013766">
    <property type="entry name" value="Thioredoxin_domain"/>
</dbReference>
<evidence type="ECO:0000313" key="8">
    <source>
        <dbReference type="EMBL" id="GGC73434.1"/>
    </source>
</evidence>
<dbReference type="Gene3D" id="3.40.30.10">
    <property type="entry name" value="Glutaredoxin"/>
    <property type="match status" value="1"/>
</dbReference>
<name>A0A916UHE2_9ACTN</name>
<evidence type="ECO:0000256" key="4">
    <source>
        <dbReference type="ARBA" id="ARBA00022982"/>
    </source>
</evidence>
<dbReference type="InterPro" id="IPR036249">
    <property type="entry name" value="Thioredoxin-like_sf"/>
</dbReference>
<dbReference type="PROSITE" id="PS00194">
    <property type="entry name" value="THIOREDOXIN_1"/>
    <property type="match status" value="1"/>
</dbReference>
<keyword evidence="5" id="KW-1015">Disulfide bond</keyword>
<dbReference type="SUPFAM" id="SSF52833">
    <property type="entry name" value="Thioredoxin-like"/>
    <property type="match status" value="1"/>
</dbReference>
<comment type="function">
    <text evidence="1">Participates in various redox reactions through the reversible oxidation of its active center dithiol to a disulfide and catalyzes dithiol-disulfide exchange reactions.</text>
</comment>
<dbReference type="AlphaFoldDB" id="A0A916UHE2"/>
<dbReference type="PANTHER" id="PTHR45663">
    <property type="entry name" value="GEO12009P1"/>
    <property type="match status" value="1"/>
</dbReference>
<proteinExistence type="inferred from homology"/>
<accession>A0A916UHE2</accession>
<dbReference type="Proteomes" id="UP000641514">
    <property type="component" value="Unassembled WGS sequence"/>
</dbReference>
<dbReference type="GO" id="GO:0045454">
    <property type="term" value="P:cell redox homeostasis"/>
    <property type="evidence" value="ECO:0007669"/>
    <property type="project" value="TreeGrafter"/>
</dbReference>
<gene>
    <name evidence="8" type="ORF">GCM10011410_28230</name>
</gene>
<keyword evidence="3" id="KW-0813">Transport</keyword>
<dbReference type="InterPro" id="IPR017937">
    <property type="entry name" value="Thioredoxin_CS"/>
</dbReference>
<protein>
    <recommendedName>
        <fullName evidence="7">Thioredoxin domain-containing protein</fullName>
    </recommendedName>
</protein>
<evidence type="ECO:0000256" key="6">
    <source>
        <dbReference type="ARBA" id="ARBA00023284"/>
    </source>
</evidence>
<keyword evidence="9" id="KW-1185">Reference proteome</keyword>
<evidence type="ECO:0000259" key="7">
    <source>
        <dbReference type="PROSITE" id="PS51352"/>
    </source>
</evidence>
<dbReference type="EMBL" id="BMJH01000003">
    <property type="protein sequence ID" value="GGC73434.1"/>
    <property type="molecule type" value="Genomic_DNA"/>
</dbReference>
<organism evidence="8 9">
    <name type="scientific">Hoyosella rhizosphaerae</name>
    <dbReference type="NCBI Taxonomy" id="1755582"/>
    <lineage>
        <taxon>Bacteria</taxon>
        <taxon>Bacillati</taxon>
        <taxon>Actinomycetota</taxon>
        <taxon>Actinomycetes</taxon>
        <taxon>Mycobacteriales</taxon>
        <taxon>Hoyosellaceae</taxon>
        <taxon>Hoyosella</taxon>
    </lineage>
</organism>
<reference evidence="8" key="2">
    <citation type="submission" date="2020-09" db="EMBL/GenBank/DDBJ databases">
        <authorList>
            <person name="Sun Q."/>
            <person name="Zhou Y."/>
        </authorList>
    </citation>
    <scope>NUCLEOTIDE SEQUENCE</scope>
    <source>
        <strain evidence="8">CGMCC 1.15478</strain>
    </source>
</reference>
<reference evidence="8" key="1">
    <citation type="journal article" date="2014" name="Int. J. Syst. Evol. Microbiol.">
        <title>Complete genome sequence of Corynebacterium casei LMG S-19264T (=DSM 44701T), isolated from a smear-ripened cheese.</title>
        <authorList>
            <consortium name="US DOE Joint Genome Institute (JGI-PGF)"/>
            <person name="Walter F."/>
            <person name="Albersmeier A."/>
            <person name="Kalinowski J."/>
            <person name="Ruckert C."/>
        </authorList>
    </citation>
    <scope>NUCLEOTIDE SEQUENCE</scope>
    <source>
        <strain evidence="8">CGMCC 1.15478</strain>
    </source>
</reference>
<dbReference type="PROSITE" id="PS51352">
    <property type="entry name" value="THIOREDOXIN_2"/>
    <property type="match status" value="1"/>
</dbReference>
<evidence type="ECO:0000256" key="3">
    <source>
        <dbReference type="ARBA" id="ARBA00022448"/>
    </source>
</evidence>
<evidence type="ECO:0000313" key="9">
    <source>
        <dbReference type="Proteomes" id="UP000641514"/>
    </source>
</evidence>
<evidence type="ECO:0000256" key="2">
    <source>
        <dbReference type="ARBA" id="ARBA00008987"/>
    </source>
</evidence>